<evidence type="ECO:0000256" key="1">
    <source>
        <dbReference type="SAM" id="MobiDB-lite"/>
    </source>
</evidence>
<dbReference type="CDD" id="cd00084">
    <property type="entry name" value="HMG-box_SF"/>
    <property type="match status" value="1"/>
</dbReference>
<evidence type="ECO:0000313" key="2">
    <source>
        <dbReference type="EMBL" id="KNE89338.1"/>
    </source>
</evidence>
<feature type="compositionally biased region" description="Low complexity" evidence="1">
    <location>
        <begin position="647"/>
        <end position="663"/>
    </location>
</feature>
<name>A0A0L0UQL7_9BASI</name>
<dbReference type="STRING" id="1165861.A0A0L0UQL7"/>
<dbReference type="OrthoDB" id="2507709at2759"/>
<feature type="compositionally biased region" description="Basic residues" evidence="1">
    <location>
        <begin position="692"/>
        <end position="702"/>
    </location>
</feature>
<feature type="region of interest" description="Disordered" evidence="1">
    <location>
        <begin position="470"/>
        <end position="735"/>
    </location>
</feature>
<feature type="compositionally biased region" description="Basic and acidic residues" evidence="1">
    <location>
        <begin position="714"/>
        <end position="723"/>
    </location>
</feature>
<sequence>MGQASALKAALTLDAQADLDFSEFQSMPGSPVEEGNLGINDHTALLNHVTGQEDSEQYNAGQDDYESCDDHRENHQEDREHIQEDREDDPLSEEDEDGEAILLANGEKRRRLAPHLVRRLEAMNAGKLRSKTHKHQQYTRLVAEDKADLDEAHEEYQKHILRITCKNRLKLEVVEAYLGRGNRARGPNMYSNFCRYNIGARKVHANKSIKMCHRSRELGLLWHQLSEDEQRKYADPAFLANQPNPFLELEVENGQILPAMTDKSASGLRQLAKPSTFDATRWCEKVSTDMTNLANSHGVEGIVIAVYPTRNSRAIVTGGSKMGEAYVNILAANRNPCNDFLEFVIGQKACSRIRGVEQPVLKVARKPKAANGRMENCEHDKGSLKDNKDAIREQLGFAIYKASNHAWCNGWPGADTVNTMTKLKLILHVDENNLQVGPEEFCKPISNMSIGHTQRILTALGKGWVHILSRGPPNPTRTIGAVAEEGDDVDRGESSMRSLRVGPVPAGEGVPKNTSSQAAGKGKGKGARNKNQKGKGRQTKTRKKGGDGQSDDSDENETEKTSIALPEEEEVDDDADPNLDDDSQILPNAHQVERASTRGRRDRTTGTSQADQETTLPRLNKENRTIAALPRKVTQAAYTKTTKNTKESASTAPATAENEANAKAKGKRKRSVRIPPFDSQANRSENGGGKFHNGKWRPKKLSQSKSTTSTSPDPEERPRKELTIHVSSGSEDDSD</sequence>
<dbReference type="EMBL" id="AJIL01000394">
    <property type="protein sequence ID" value="KNE89338.1"/>
    <property type="molecule type" value="Genomic_DNA"/>
</dbReference>
<keyword evidence="3" id="KW-1185">Reference proteome</keyword>
<dbReference type="Proteomes" id="UP000054564">
    <property type="component" value="Unassembled WGS sequence"/>
</dbReference>
<feature type="compositionally biased region" description="Acidic residues" evidence="1">
    <location>
        <begin position="566"/>
        <end position="583"/>
    </location>
</feature>
<gene>
    <name evidence="2" type="ORF">PSTG_17203</name>
</gene>
<dbReference type="InterPro" id="IPR036910">
    <property type="entry name" value="HMG_box_dom_sf"/>
</dbReference>
<dbReference type="SUPFAM" id="SSF47095">
    <property type="entry name" value="HMG-box"/>
    <property type="match status" value="1"/>
</dbReference>
<comment type="caution">
    <text evidence="2">The sequence shown here is derived from an EMBL/GenBank/DDBJ whole genome shotgun (WGS) entry which is preliminary data.</text>
</comment>
<protein>
    <submittedName>
        <fullName evidence="2">Uncharacterized protein</fullName>
    </submittedName>
</protein>
<organism evidence="2 3">
    <name type="scientific">Puccinia striiformis f. sp. tritici PST-78</name>
    <dbReference type="NCBI Taxonomy" id="1165861"/>
    <lineage>
        <taxon>Eukaryota</taxon>
        <taxon>Fungi</taxon>
        <taxon>Dikarya</taxon>
        <taxon>Basidiomycota</taxon>
        <taxon>Pucciniomycotina</taxon>
        <taxon>Pucciniomycetes</taxon>
        <taxon>Pucciniales</taxon>
        <taxon>Pucciniaceae</taxon>
        <taxon>Puccinia</taxon>
    </lineage>
</organism>
<evidence type="ECO:0000313" key="3">
    <source>
        <dbReference type="Proteomes" id="UP000054564"/>
    </source>
</evidence>
<feature type="compositionally biased region" description="Basic and acidic residues" evidence="1">
    <location>
        <begin position="68"/>
        <end position="84"/>
    </location>
</feature>
<feature type="compositionally biased region" description="Polar residues" evidence="1">
    <location>
        <begin position="50"/>
        <end position="60"/>
    </location>
</feature>
<proteinExistence type="predicted"/>
<dbReference type="AlphaFoldDB" id="A0A0L0UQL7"/>
<feature type="compositionally biased region" description="Polar residues" evidence="1">
    <location>
        <begin position="608"/>
        <end position="617"/>
    </location>
</feature>
<feature type="compositionally biased region" description="Basic residues" evidence="1">
    <location>
        <begin position="522"/>
        <end position="543"/>
    </location>
</feature>
<feature type="compositionally biased region" description="Acidic residues" evidence="1">
    <location>
        <begin position="85"/>
        <end position="96"/>
    </location>
</feature>
<reference evidence="3" key="1">
    <citation type="submission" date="2014-03" db="EMBL/GenBank/DDBJ databases">
        <title>The Genome Sequence of Puccinia striiformis f. sp. tritici PST-78.</title>
        <authorList>
            <consortium name="The Broad Institute Genome Sequencing Platform"/>
            <person name="Cuomo C."/>
            <person name="Hulbert S."/>
            <person name="Chen X."/>
            <person name="Walker B."/>
            <person name="Young S.K."/>
            <person name="Zeng Q."/>
            <person name="Gargeya S."/>
            <person name="Fitzgerald M."/>
            <person name="Haas B."/>
            <person name="Abouelleil A."/>
            <person name="Alvarado L."/>
            <person name="Arachchi H.M."/>
            <person name="Berlin A.M."/>
            <person name="Chapman S.B."/>
            <person name="Goldberg J."/>
            <person name="Griggs A."/>
            <person name="Gujja S."/>
            <person name="Hansen M."/>
            <person name="Howarth C."/>
            <person name="Imamovic A."/>
            <person name="Larimer J."/>
            <person name="McCowan C."/>
            <person name="Montmayeur A."/>
            <person name="Murphy C."/>
            <person name="Neiman D."/>
            <person name="Pearson M."/>
            <person name="Priest M."/>
            <person name="Roberts A."/>
            <person name="Saif S."/>
            <person name="Shea T."/>
            <person name="Sisk P."/>
            <person name="Sykes S."/>
            <person name="Wortman J."/>
            <person name="Nusbaum C."/>
            <person name="Birren B."/>
        </authorList>
    </citation>
    <scope>NUCLEOTIDE SEQUENCE [LARGE SCALE GENOMIC DNA]</scope>
    <source>
        <strain evidence="3">race PST-78</strain>
    </source>
</reference>
<accession>A0A0L0UQL7</accession>
<feature type="region of interest" description="Disordered" evidence="1">
    <location>
        <begin position="50"/>
        <end position="96"/>
    </location>
</feature>